<keyword evidence="3" id="KW-1185">Reference proteome</keyword>
<feature type="region of interest" description="Disordered" evidence="1">
    <location>
        <begin position="93"/>
        <end position="122"/>
    </location>
</feature>
<proteinExistence type="predicted"/>
<dbReference type="Proteomes" id="UP000823388">
    <property type="component" value="Chromosome 2N"/>
</dbReference>
<reference evidence="2" key="1">
    <citation type="submission" date="2020-05" db="EMBL/GenBank/DDBJ databases">
        <title>WGS assembly of Panicum virgatum.</title>
        <authorList>
            <person name="Lovell J.T."/>
            <person name="Jenkins J."/>
            <person name="Shu S."/>
            <person name="Juenger T.E."/>
            <person name="Schmutz J."/>
        </authorList>
    </citation>
    <scope>NUCLEOTIDE SEQUENCE</scope>
    <source>
        <strain evidence="2">AP13</strain>
    </source>
</reference>
<feature type="region of interest" description="Disordered" evidence="1">
    <location>
        <begin position="1"/>
        <end position="81"/>
    </location>
</feature>
<dbReference type="AlphaFoldDB" id="A0A8T0VIY8"/>
<evidence type="ECO:0000313" key="2">
    <source>
        <dbReference type="EMBL" id="KAG2633294.1"/>
    </source>
</evidence>
<dbReference type="EMBL" id="CM029040">
    <property type="protein sequence ID" value="KAG2633294.1"/>
    <property type="molecule type" value="Genomic_DNA"/>
</dbReference>
<name>A0A8T0VIY8_PANVG</name>
<evidence type="ECO:0000256" key="1">
    <source>
        <dbReference type="SAM" id="MobiDB-lite"/>
    </source>
</evidence>
<organism evidence="2 3">
    <name type="scientific">Panicum virgatum</name>
    <name type="common">Blackwell switchgrass</name>
    <dbReference type="NCBI Taxonomy" id="38727"/>
    <lineage>
        <taxon>Eukaryota</taxon>
        <taxon>Viridiplantae</taxon>
        <taxon>Streptophyta</taxon>
        <taxon>Embryophyta</taxon>
        <taxon>Tracheophyta</taxon>
        <taxon>Spermatophyta</taxon>
        <taxon>Magnoliopsida</taxon>
        <taxon>Liliopsida</taxon>
        <taxon>Poales</taxon>
        <taxon>Poaceae</taxon>
        <taxon>PACMAD clade</taxon>
        <taxon>Panicoideae</taxon>
        <taxon>Panicodae</taxon>
        <taxon>Paniceae</taxon>
        <taxon>Panicinae</taxon>
        <taxon>Panicum</taxon>
        <taxon>Panicum sect. Hiantes</taxon>
    </lineage>
</organism>
<accession>A0A8T0VIY8</accession>
<evidence type="ECO:0000313" key="3">
    <source>
        <dbReference type="Proteomes" id="UP000823388"/>
    </source>
</evidence>
<feature type="compositionally biased region" description="Low complexity" evidence="1">
    <location>
        <begin position="54"/>
        <end position="70"/>
    </location>
</feature>
<sequence>MGGQGSSRWASPEHAGWARRWRPRHLGSAGSASGGGRDTGGARARPGRGGPGTWGARARPAAAAATPGERGLLHPRRHRGRGCLRRANAHCNPMRTSRSWPCRRAPGASTHGATAQQVRRARSLSLPPRRATTYFTAATTS</sequence>
<protein>
    <submittedName>
        <fullName evidence="2">Uncharacterized protein</fullName>
    </submittedName>
</protein>
<gene>
    <name evidence="2" type="ORF">PVAP13_2NG280306</name>
</gene>
<comment type="caution">
    <text evidence="2">The sequence shown here is derived from an EMBL/GenBank/DDBJ whole genome shotgun (WGS) entry which is preliminary data.</text>
</comment>